<keyword evidence="1" id="KW-0808">Transferase</keyword>
<evidence type="ECO:0000313" key="2">
    <source>
        <dbReference type="Proteomes" id="UP000234300"/>
    </source>
</evidence>
<dbReference type="InterPro" id="IPR021466">
    <property type="entry name" value="Put_rhamnosyl_transferase"/>
</dbReference>
<evidence type="ECO:0000313" key="1">
    <source>
        <dbReference type="EMBL" id="SMY04380.1"/>
    </source>
</evidence>
<organism evidence="1 2">
    <name type="scientific">Brevibacterium aurantiacum</name>
    <dbReference type="NCBI Taxonomy" id="273384"/>
    <lineage>
        <taxon>Bacteria</taxon>
        <taxon>Bacillati</taxon>
        <taxon>Actinomycetota</taxon>
        <taxon>Actinomycetes</taxon>
        <taxon>Micrococcales</taxon>
        <taxon>Brevibacteriaceae</taxon>
        <taxon>Brevibacterium</taxon>
    </lineage>
</organism>
<sequence>MPNQTDTYLIGVTRFSLLLPNSSQWKLSAQAESQRSYAEALYDPARLDSRLRIFSELSLPQLAAGSSGRNYRHIVQHSSSLPDKYRTALAELAERYDFLTILCSDDLRTHAESVADNFRDMIAEADRPHARLAWFRLDDDDIVSDRYFERVAGYVETDPPGRVVSLGLGYSMIYSDDKLWDLRSDYRPKNSIGQLYLCAFDTDGHSLIEAPRQNHAIIDQFAPTILDSRHPSFITVVHPLQDGRAHLEISSALAAVEKEQGTKDIKALDELEAEFSHVLHSGVIAEGTRDLLTGLTELSTEPVRIPASAHGPLAINTEVAAASAQAEGRVIIALKFAPGTRPEVTGRWVEIDANTLAVGFVVTTPTMSFRAHLLGIADICTLTEISVWVSRSFDGDIRLDSLSLTGV</sequence>
<dbReference type="EMBL" id="FXZI01000019">
    <property type="protein sequence ID" value="SMY04380.1"/>
    <property type="molecule type" value="Genomic_DNA"/>
</dbReference>
<dbReference type="GO" id="GO:0016740">
    <property type="term" value="F:transferase activity"/>
    <property type="evidence" value="ECO:0007669"/>
    <property type="project" value="UniProtKB-KW"/>
</dbReference>
<reference evidence="1 2" key="1">
    <citation type="submission" date="2017-03" db="EMBL/GenBank/DDBJ databases">
        <authorList>
            <person name="Afonso C.L."/>
            <person name="Miller P.J."/>
            <person name="Scott M.A."/>
            <person name="Spackman E."/>
            <person name="Goraichik I."/>
            <person name="Dimitrov K.M."/>
            <person name="Suarez D.L."/>
            <person name="Swayne D.E."/>
        </authorList>
    </citation>
    <scope>NUCLEOTIDE SEQUENCE [LARGE SCALE GENOMIC DNA]</scope>
    <source>
        <strain evidence="2">8(6)</strain>
    </source>
</reference>
<dbReference type="RefSeq" id="WP_101557547.1">
    <property type="nucleotide sequence ID" value="NZ_FXZI01000019.1"/>
</dbReference>
<protein>
    <submittedName>
        <fullName evidence="1">Rhamnosyl transferase</fullName>
    </submittedName>
</protein>
<proteinExistence type="predicted"/>
<name>A0A2H1KXC6_BREAU</name>
<dbReference type="Pfam" id="PF11316">
    <property type="entry name" value="Rhamno_transf"/>
    <property type="match status" value="1"/>
</dbReference>
<dbReference type="AlphaFoldDB" id="A0A2H1KXC6"/>
<dbReference type="Proteomes" id="UP000234300">
    <property type="component" value="Unassembled WGS sequence"/>
</dbReference>
<gene>
    <name evidence="1" type="ORF">BAURA86_03660</name>
</gene>
<accession>A0A2H1KXC6</accession>